<dbReference type="SUPFAM" id="SSF109604">
    <property type="entry name" value="HD-domain/PDEase-like"/>
    <property type="match status" value="1"/>
</dbReference>
<dbReference type="CDD" id="cd00077">
    <property type="entry name" value="HDc"/>
    <property type="match status" value="1"/>
</dbReference>
<proteinExistence type="predicted"/>
<dbReference type="PROSITE" id="PS51832">
    <property type="entry name" value="HD_GYP"/>
    <property type="match status" value="1"/>
</dbReference>
<dbReference type="AlphaFoldDB" id="A0AAE3DSX0"/>
<dbReference type="InterPro" id="IPR003607">
    <property type="entry name" value="HD/PDEase_dom"/>
</dbReference>
<dbReference type="PANTHER" id="PTHR43155">
    <property type="entry name" value="CYCLIC DI-GMP PHOSPHODIESTERASE PA4108-RELATED"/>
    <property type="match status" value="1"/>
</dbReference>
<name>A0AAE3DSX0_9FIRM</name>
<accession>A0AAE3DSX0</accession>
<keyword evidence="3" id="KW-1185">Reference proteome</keyword>
<dbReference type="SMART" id="SM00471">
    <property type="entry name" value="HDc"/>
    <property type="match status" value="1"/>
</dbReference>
<gene>
    <name evidence="2" type="ORF">LKD71_09990</name>
</gene>
<sequence>MEKRTTGHILRLNLAAELTHGMCVSNLAFQVACEMGLPPETCHEMAVAGMVHDIGKLEIAKYLYSREPDPLTIEELKYVRTHSTMGYAILNERHYSEFVLQSILHHHENYDGSGYPSNLAGEEIPLGARILRVSDTFAALISDRPYRKAFSMEEAVALMIDEIKDFDVGVFLAFQRVVHGPHIEEIMEINKQVFDLNEEELR</sequence>
<evidence type="ECO:0000313" key="3">
    <source>
        <dbReference type="Proteomes" id="UP001197875"/>
    </source>
</evidence>
<dbReference type="RefSeq" id="WP_227615290.1">
    <property type="nucleotide sequence ID" value="NZ_JAJEPR010000015.1"/>
</dbReference>
<dbReference type="InterPro" id="IPR037522">
    <property type="entry name" value="HD_GYP_dom"/>
</dbReference>
<evidence type="ECO:0000259" key="1">
    <source>
        <dbReference type="PROSITE" id="PS51832"/>
    </source>
</evidence>
<comment type="caution">
    <text evidence="2">The sequence shown here is derived from an EMBL/GenBank/DDBJ whole genome shotgun (WGS) entry which is preliminary data.</text>
</comment>
<dbReference type="EMBL" id="JAJEPR010000015">
    <property type="protein sequence ID" value="MCC2190132.1"/>
    <property type="molecule type" value="Genomic_DNA"/>
</dbReference>
<reference evidence="2 3" key="1">
    <citation type="submission" date="2021-10" db="EMBL/GenBank/DDBJ databases">
        <title>Anaerobic single-cell dispensing facilitates the cultivation of human gut bacteria.</title>
        <authorList>
            <person name="Afrizal A."/>
        </authorList>
    </citation>
    <scope>NUCLEOTIDE SEQUENCE [LARGE SCALE GENOMIC DNA]</scope>
    <source>
        <strain evidence="2 3">CLA-AA-H277</strain>
    </source>
</reference>
<protein>
    <submittedName>
        <fullName evidence="2">HD domain-containing protein</fullName>
    </submittedName>
</protein>
<dbReference type="Gene3D" id="1.10.3210.10">
    <property type="entry name" value="Hypothetical protein af1432"/>
    <property type="match status" value="1"/>
</dbReference>
<dbReference type="Pfam" id="PF13487">
    <property type="entry name" value="HD_5"/>
    <property type="match status" value="1"/>
</dbReference>
<organism evidence="2 3">
    <name type="scientific">Fusicatenibacter faecihominis</name>
    <dbReference type="NCBI Taxonomy" id="2881276"/>
    <lineage>
        <taxon>Bacteria</taxon>
        <taxon>Bacillati</taxon>
        <taxon>Bacillota</taxon>
        <taxon>Clostridia</taxon>
        <taxon>Lachnospirales</taxon>
        <taxon>Lachnospiraceae</taxon>
        <taxon>Fusicatenibacter</taxon>
    </lineage>
</organism>
<dbReference type="Proteomes" id="UP001197875">
    <property type="component" value="Unassembled WGS sequence"/>
</dbReference>
<evidence type="ECO:0000313" key="2">
    <source>
        <dbReference type="EMBL" id="MCC2190132.1"/>
    </source>
</evidence>
<dbReference type="PANTHER" id="PTHR43155:SF2">
    <property type="entry name" value="CYCLIC DI-GMP PHOSPHODIESTERASE PA4108"/>
    <property type="match status" value="1"/>
</dbReference>
<feature type="domain" description="HD-GYP" evidence="1">
    <location>
        <begin position="1"/>
        <end position="190"/>
    </location>
</feature>